<evidence type="ECO:0000313" key="1">
    <source>
        <dbReference type="EMBL" id="KKL40787.1"/>
    </source>
</evidence>
<gene>
    <name evidence="1" type="ORF">LCGC14_2367890</name>
</gene>
<sequence length="247" mass="27952">IAYIEKRSGWRGALQGWKRTPKQMRLSSEKGFYTLNLIHEDQRANALIKAGLKKEGEGQYREALKIYQIVIEKYPRVLYRISAYGVFVPISQYCQRRILRFPPKHLAFYRTLYDARAKEAFDSARRQYSLLGLSDIVDTMLATSYGGQAVMALGNAALDAGHFLAASEHFATVRDFFPDKSLHTPELQLKIDYCRKMLGSTPLATGGSTELSGCRLGLISLSRHPRIPRYSATIHLKSWICKEGALC</sequence>
<dbReference type="AlphaFoldDB" id="A0A0F9EH29"/>
<dbReference type="EMBL" id="LAZR01034840">
    <property type="protein sequence ID" value="KKL40787.1"/>
    <property type="molecule type" value="Genomic_DNA"/>
</dbReference>
<name>A0A0F9EH29_9ZZZZ</name>
<dbReference type="InterPro" id="IPR011990">
    <property type="entry name" value="TPR-like_helical_dom_sf"/>
</dbReference>
<feature type="non-terminal residue" evidence="1">
    <location>
        <position position="1"/>
    </location>
</feature>
<reference evidence="1" key="1">
    <citation type="journal article" date="2015" name="Nature">
        <title>Complex archaea that bridge the gap between prokaryotes and eukaryotes.</title>
        <authorList>
            <person name="Spang A."/>
            <person name="Saw J.H."/>
            <person name="Jorgensen S.L."/>
            <person name="Zaremba-Niedzwiedzka K."/>
            <person name="Martijn J."/>
            <person name="Lind A.E."/>
            <person name="van Eijk R."/>
            <person name="Schleper C."/>
            <person name="Guy L."/>
            <person name="Ettema T.J."/>
        </authorList>
    </citation>
    <scope>NUCLEOTIDE SEQUENCE</scope>
</reference>
<protein>
    <submittedName>
        <fullName evidence="1">Uncharacterized protein</fullName>
    </submittedName>
</protein>
<proteinExistence type="predicted"/>
<dbReference type="Gene3D" id="1.25.40.10">
    <property type="entry name" value="Tetratricopeptide repeat domain"/>
    <property type="match status" value="1"/>
</dbReference>
<accession>A0A0F9EH29</accession>
<organism evidence="1">
    <name type="scientific">marine sediment metagenome</name>
    <dbReference type="NCBI Taxonomy" id="412755"/>
    <lineage>
        <taxon>unclassified sequences</taxon>
        <taxon>metagenomes</taxon>
        <taxon>ecological metagenomes</taxon>
    </lineage>
</organism>
<comment type="caution">
    <text evidence="1">The sequence shown here is derived from an EMBL/GenBank/DDBJ whole genome shotgun (WGS) entry which is preliminary data.</text>
</comment>